<dbReference type="Gene3D" id="2.20.70.10">
    <property type="match status" value="3"/>
</dbReference>
<feature type="domain" description="WW" evidence="7">
    <location>
        <begin position="87"/>
        <end position="114"/>
    </location>
</feature>
<keyword evidence="6" id="KW-0539">Nucleus</keyword>
<dbReference type="InterPro" id="IPR001202">
    <property type="entry name" value="WW_dom"/>
</dbReference>
<evidence type="ECO:0000256" key="6">
    <source>
        <dbReference type="ARBA" id="ARBA00023242"/>
    </source>
</evidence>
<feature type="non-terminal residue" evidence="8">
    <location>
        <position position="262"/>
    </location>
</feature>
<evidence type="ECO:0000256" key="2">
    <source>
        <dbReference type="ARBA" id="ARBA00004435"/>
    </source>
</evidence>
<organism evidence="8 9">
    <name type="scientific">Columbina picui</name>
    <name type="common">Picui ground-dove</name>
    <dbReference type="NCBI Taxonomy" id="115618"/>
    <lineage>
        <taxon>Eukaryota</taxon>
        <taxon>Metazoa</taxon>
        <taxon>Chordata</taxon>
        <taxon>Craniata</taxon>
        <taxon>Vertebrata</taxon>
        <taxon>Euteleostomi</taxon>
        <taxon>Archelosauria</taxon>
        <taxon>Archosauria</taxon>
        <taxon>Dinosauria</taxon>
        <taxon>Saurischia</taxon>
        <taxon>Theropoda</taxon>
        <taxon>Coelurosauria</taxon>
        <taxon>Aves</taxon>
        <taxon>Neognathae</taxon>
        <taxon>Neoaves</taxon>
        <taxon>Columbimorphae</taxon>
        <taxon>Columbiformes</taxon>
        <taxon>Columbidae</taxon>
        <taxon>Columbina</taxon>
    </lineage>
</organism>
<dbReference type="Proteomes" id="UP000530263">
    <property type="component" value="Unassembled WGS sequence"/>
</dbReference>
<dbReference type="GO" id="GO:0035329">
    <property type="term" value="P:hippo signaling"/>
    <property type="evidence" value="ECO:0007669"/>
    <property type="project" value="TreeGrafter"/>
</dbReference>
<dbReference type="InterPro" id="IPR051583">
    <property type="entry name" value="YAP1"/>
</dbReference>
<dbReference type="CDD" id="cd00201">
    <property type="entry name" value="WW"/>
    <property type="match status" value="3"/>
</dbReference>
<comment type="caution">
    <text evidence="8">The sequence shown here is derived from an EMBL/GenBank/DDBJ whole genome shotgun (WGS) entry which is preliminary data.</text>
</comment>
<dbReference type="OrthoDB" id="8068875at2759"/>
<accession>A0A7K4S0S1</accession>
<keyword evidence="9" id="KW-1185">Reference proteome</keyword>
<name>A0A7K4S0S1_COLPI</name>
<dbReference type="GO" id="GO:0003713">
    <property type="term" value="F:transcription coactivator activity"/>
    <property type="evidence" value="ECO:0007669"/>
    <property type="project" value="TreeGrafter"/>
</dbReference>
<evidence type="ECO:0000256" key="4">
    <source>
        <dbReference type="ARBA" id="ARBA00022427"/>
    </source>
</evidence>
<dbReference type="PROSITE" id="PS01159">
    <property type="entry name" value="WW_DOMAIN_1"/>
    <property type="match status" value="1"/>
</dbReference>
<dbReference type="AlphaFoldDB" id="A0A7K4S0S1"/>
<dbReference type="GO" id="GO:0005634">
    <property type="term" value="C:nucleus"/>
    <property type="evidence" value="ECO:0007669"/>
    <property type="project" value="UniProtKB-SubCell"/>
</dbReference>
<keyword evidence="8" id="KW-0436">Ligase</keyword>
<keyword evidence="4" id="KW-0796">Tight junction</keyword>
<evidence type="ECO:0000259" key="7">
    <source>
        <dbReference type="PROSITE" id="PS50020"/>
    </source>
</evidence>
<evidence type="ECO:0000256" key="3">
    <source>
        <dbReference type="ARBA" id="ARBA00004496"/>
    </source>
</evidence>
<dbReference type="PANTHER" id="PTHR17616">
    <property type="entry name" value="YES-ASSOCIATED PROTEIN YAP1 FAMILY MEMBER"/>
    <property type="match status" value="1"/>
</dbReference>
<dbReference type="GO" id="GO:0016874">
    <property type="term" value="F:ligase activity"/>
    <property type="evidence" value="ECO:0007669"/>
    <property type="project" value="UniProtKB-KW"/>
</dbReference>
<dbReference type="GO" id="GO:0045944">
    <property type="term" value="P:positive regulation of transcription by RNA polymerase II"/>
    <property type="evidence" value="ECO:0007669"/>
    <property type="project" value="TreeGrafter"/>
</dbReference>
<dbReference type="InterPro" id="IPR036020">
    <property type="entry name" value="WW_dom_sf"/>
</dbReference>
<dbReference type="Gene3D" id="2.60.40.150">
    <property type="entry name" value="C2 domain"/>
    <property type="match status" value="1"/>
</dbReference>
<evidence type="ECO:0000313" key="9">
    <source>
        <dbReference type="Proteomes" id="UP000530263"/>
    </source>
</evidence>
<evidence type="ECO:0000313" key="8">
    <source>
        <dbReference type="EMBL" id="NWQ78682.1"/>
    </source>
</evidence>
<gene>
    <name evidence="8" type="primary">Smurf2_0</name>
    <name evidence="8" type="ORF">COLPIC_R08327</name>
</gene>
<feature type="domain" description="WW" evidence="7">
    <location>
        <begin position="221"/>
        <end position="254"/>
    </location>
</feature>
<sequence>YIGKSDSITISVWNHKKIHKKQGAGFLGCVRLLSNAINRLKDTGYQRLDLCKLGPNDNDTVRGQIVVPWFPGNTTHCLISRCLNCRWEERRTASGRIQYLNHITRTTQWERPTRPASEYSSPGRPLSCFVDENTPITGTNGATCGQTSDPRLAERRVRSQRHRNYMSRTHLHTPPDLPEGYEQRTTQQGQVYFLHTQTGVSTWHDPRVPRDLSNINCEELGPLPPGWEIRNTATGRVYFVDHNNRTTQFTDPRLSANLHLVL</sequence>
<dbReference type="Pfam" id="PF00397">
    <property type="entry name" value="WW"/>
    <property type="match status" value="3"/>
</dbReference>
<dbReference type="EMBL" id="VYZG01000748">
    <property type="protein sequence ID" value="NWQ78682.1"/>
    <property type="molecule type" value="Genomic_DNA"/>
</dbReference>
<dbReference type="FunFam" id="2.20.70.10:FF:000017">
    <property type="entry name" value="E3 ubiquitin-protein ligase"/>
    <property type="match status" value="1"/>
</dbReference>
<comment type="subcellular location">
    <subcellularLocation>
        <location evidence="2">Cell junction</location>
        <location evidence="2">Tight junction</location>
    </subcellularLocation>
    <subcellularLocation>
        <location evidence="3">Cytoplasm</location>
    </subcellularLocation>
    <subcellularLocation>
        <location evidence="1">Nucleus</location>
    </subcellularLocation>
</comment>
<dbReference type="GO" id="GO:0005737">
    <property type="term" value="C:cytoplasm"/>
    <property type="evidence" value="ECO:0007669"/>
    <property type="project" value="UniProtKB-SubCell"/>
</dbReference>
<proteinExistence type="predicted"/>
<dbReference type="GO" id="GO:0005923">
    <property type="term" value="C:bicellular tight junction"/>
    <property type="evidence" value="ECO:0007669"/>
    <property type="project" value="UniProtKB-SubCell"/>
</dbReference>
<dbReference type="FunFam" id="2.20.70.10:FF:000044">
    <property type="entry name" value="E3 ubiquitin-protein ligase SMURF2"/>
    <property type="match status" value="1"/>
</dbReference>
<keyword evidence="4" id="KW-0965">Cell junction</keyword>
<feature type="domain" description="WW" evidence="7">
    <location>
        <begin position="175"/>
        <end position="208"/>
    </location>
</feature>
<feature type="non-terminal residue" evidence="8">
    <location>
        <position position="1"/>
    </location>
</feature>
<reference evidence="8 9" key="1">
    <citation type="submission" date="2019-09" db="EMBL/GenBank/DDBJ databases">
        <title>Bird 10,000 Genomes (B10K) Project - Family phase.</title>
        <authorList>
            <person name="Zhang G."/>
        </authorList>
    </citation>
    <scope>NUCLEOTIDE SEQUENCE [LARGE SCALE GENOMIC DNA]</scope>
    <source>
        <strain evidence="8">B10K-DU-021-26</strain>
        <tissue evidence="8">Mixed tissue sample</tissue>
    </source>
</reference>
<evidence type="ECO:0000256" key="5">
    <source>
        <dbReference type="ARBA" id="ARBA00022490"/>
    </source>
</evidence>
<dbReference type="SMART" id="SM00456">
    <property type="entry name" value="WW"/>
    <property type="match status" value="3"/>
</dbReference>
<keyword evidence="5" id="KW-0963">Cytoplasm</keyword>
<evidence type="ECO:0000256" key="1">
    <source>
        <dbReference type="ARBA" id="ARBA00004123"/>
    </source>
</evidence>
<dbReference type="InterPro" id="IPR035892">
    <property type="entry name" value="C2_domain_sf"/>
</dbReference>
<dbReference type="SUPFAM" id="SSF51045">
    <property type="entry name" value="WW domain"/>
    <property type="match status" value="3"/>
</dbReference>
<dbReference type="FunFam" id="2.20.70.10:FF:000026">
    <property type="entry name" value="E3 ubiquitin-protein ligase"/>
    <property type="match status" value="1"/>
</dbReference>
<dbReference type="PROSITE" id="PS50020">
    <property type="entry name" value="WW_DOMAIN_2"/>
    <property type="match status" value="3"/>
</dbReference>
<dbReference type="PANTHER" id="PTHR17616:SF8">
    <property type="entry name" value="TRANSCRIPTIONAL COACTIVATOR YORKIE"/>
    <property type="match status" value="1"/>
</dbReference>
<protein>
    <submittedName>
        <fullName evidence="8">SMUF2 ligase</fullName>
    </submittedName>
</protein>